<dbReference type="EMBL" id="LR743593">
    <property type="protein sequence ID" value="CAA2622328.1"/>
    <property type="molecule type" value="Genomic_DNA"/>
</dbReference>
<evidence type="ECO:0000256" key="1">
    <source>
        <dbReference type="SAM" id="MobiDB-lite"/>
    </source>
</evidence>
<proteinExistence type="predicted"/>
<evidence type="ECO:0000313" key="4">
    <source>
        <dbReference type="Proteomes" id="UP000663760"/>
    </source>
</evidence>
<gene>
    <name evidence="2" type="ORF">SI7747_06008375</name>
    <name evidence="3" type="ORF">SI8410_06009023</name>
</gene>
<accession>A0A7I8KMP8</accession>
<feature type="compositionally biased region" description="Low complexity" evidence="1">
    <location>
        <begin position="46"/>
        <end position="57"/>
    </location>
</feature>
<dbReference type="EMBL" id="LR746269">
    <property type="protein sequence ID" value="CAA7398358.1"/>
    <property type="molecule type" value="Genomic_DNA"/>
</dbReference>
<evidence type="ECO:0000313" key="2">
    <source>
        <dbReference type="EMBL" id="CAA2622328.1"/>
    </source>
</evidence>
<organism evidence="3 4">
    <name type="scientific">Spirodela intermedia</name>
    <name type="common">Intermediate duckweed</name>
    <dbReference type="NCBI Taxonomy" id="51605"/>
    <lineage>
        <taxon>Eukaryota</taxon>
        <taxon>Viridiplantae</taxon>
        <taxon>Streptophyta</taxon>
        <taxon>Embryophyta</taxon>
        <taxon>Tracheophyta</taxon>
        <taxon>Spermatophyta</taxon>
        <taxon>Magnoliopsida</taxon>
        <taxon>Liliopsida</taxon>
        <taxon>Araceae</taxon>
        <taxon>Lemnoideae</taxon>
        <taxon>Spirodela</taxon>
    </lineage>
</organism>
<evidence type="ECO:0000313" key="3">
    <source>
        <dbReference type="EMBL" id="CAA7398358.1"/>
    </source>
</evidence>
<dbReference type="AlphaFoldDB" id="A0A7I8KMP8"/>
<feature type="region of interest" description="Disordered" evidence="1">
    <location>
        <begin position="1"/>
        <end position="57"/>
    </location>
</feature>
<keyword evidence="4" id="KW-1185">Reference proteome</keyword>
<sequence>MGRRTLRGRRGPCRPPPRSSSPTERQRRRPPSPGSPRGAGRRRPRSAISPSYSSPKR</sequence>
<name>A0A7I8KMP8_SPIIN</name>
<protein>
    <submittedName>
        <fullName evidence="3">Uncharacterized protein</fullName>
    </submittedName>
</protein>
<dbReference type="Proteomes" id="UP000663760">
    <property type="component" value="Chromosome 6"/>
</dbReference>
<feature type="compositionally biased region" description="Basic residues" evidence="1">
    <location>
        <begin position="1"/>
        <end position="12"/>
    </location>
</feature>
<reference evidence="3" key="1">
    <citation type="submission" date="2020-02" db="EMBL/GenBank/DDBJ databases">
        <authorList>
            <person name="Scholz U."/>
            <person name="Mascher M."/>
            <person name="Fiebig A."/>
        </authorList>
    </citation>
    <scope>NUCLEOTIDE SEQUENCE</scope>
</reference>